<dbReference type="Gene3D" id="3.40.50.10490">
    <property type="entry name" value="Glucose-6-phosphate isomerase like protein, domain 1"/>
    <property type="match status" value="2"/>
</dbReference>
<dbReference type="Pfam" id="PF10432">
    <property type="entry name" value="bact-PGI_C"/>
    <property type="match status" value="1"/>
</dbReference>
<dbReference type="CDD" id="cd05017">
    <property type="entry name" value="SIS_PGI_PMI_1"/>
    <property type="match status" value="1"/>
</dbReference>
<dbReference type="SUPFAM" id="SSF53697">
    <property type="entry name" value="SIS domain"/>
    <property type="match status" value="1"/>
</dbReference>
<name>A0A2M7BU01_9BACT</name>
<dbReference type="GO" id="GO:0004476">
    <property type="term" value="F:mannose-6-phosphate isomerase activity"/>
    <property type="evidence" value="ECO:0007669"/>
    <property type="project" value="InterPro"/>
</dbReference>
<evidence type="ECO:0000313" key="4">
    <source>
        <dbReference type="EMBL" id="PIV10051.1"/>
    </source>
</evidence>
<evidence type="ECO:0000256" key="1">
    <source>
        <dbReference type="ARBA" id="ARBA00010523"/>
    </source>
</evidence>
<dbReference type="CDD" id="cd05637">
    <property type="entry name" value="SIS_PGI_PMI_2"/>
    <property type="match status" value="1"/>
</dbReference>
<dbReference type="GO" id="GO:0097367">
    <property type="term" value="F:carbohydrate derivative binding"/>
    <property type="evidence" value="ECO:0007669"/>
    <property type="project" value="InterPro"/>
</dbReference>
<gene>
    <name evidence="4" type="ORF">COS49_02660</name>
</gene>
<dbReference type="InterPro" id="IPR019490">
    <property type="entry name" value="Glu6P/Mann6P_isomerase_C"/>
</dbReference>
<dbReference type="EMBL" id="PEUX01000060">
    <property type="protein sequence ID" value="PIV10051.1"/>
    <property type="molecule type" value="Genomic_DNA"/>
</dbReference>
<protein>
    <submittedName>
        <fullName evidence="4">Bifunctional phosphoglucose/phosphomannose isomerase</fullName>
    </submittedName>
</protein>
<keyword evidence="2 4" id="KW-0413">Isomerase</keyword>
<evidence type="ECO:0000313" key="5">
    <source>
        <dbReference type="Proteomes" id="UP000229894"/>
    </source>
</evidence>
<dbReference type="GO" id="GO:1901135">
    <property type="term" value="P:carbohydrate derivative metabolic process"/>
    <property type="evidence" value="ECO:0007669"/>
    <property type="project" value="InterPro"/>
</dbReference>
<dbReference type="GO" id="GO:0005975">
    <property type="term" value="P:carbohydrate metabolic process"/>
    <property type="evidence" value="ECO:0007669"/>
    <property type="project" value="InterPro"/>
</dbReference>
<comment type="similarity">
    <text evidence="1">Belongs to the PGI/PMI family.</text>
</comment>
<dbReference type="NCBIfam" id="TIGR02128">
    <property type="entry name" value="G6PI_arch"/>
    <property type="match status" value="1"/>
</dbReference>
<dbReference type="InterPro" id="IPR001347">
    <property type="entry name" value="SIS_dom"/>
</dbReference>
<accession>A0A2M7BU01</accession>
<dbReference type="InterPro" id="IPR035484">
    <property type="entry name" value="SIS_PGI/PMI_1"/>
</dbReference>
<organism evidence="4 5">
    <name type="scientific">Candidatus Portnoybacteria bacterium CG03_land_8_20_14_0_80_41_10</name>
    <dbReference type="NCBI Taxonomy" id="1974808"/>
    <lineage>
        <taxon>Bacteria</taxon>
        <taxon>Candidatus Portnoyibacteriota</taxon>
    </lineage>
</organism>
<reference evidence="5" key="1">
    <citation type="submission" date="2017-09" db="EMBL/GenBank/DDBJ databases">
        <title>Depth-based differentiation of microbial function through sediment-hosted aquifers and enrichment of novel symbionts in the deep terrestrial subsurface.</title>
        <authorList>
            <person name="Probst A.J."/>
            <person name="Ladd B."/>
            <person name="Jarett J.K."/>
            <person name="Geller-Mcgrath D.E."/>
            <person name="Sieber C.M.K."/>
            <person name="Emerson J.B."/>
            <person name="Anantharaman K."/>
            <person name="Thomas B.C."/>
            <person name="Malmstrom R."/>
            <person name="Stieglmeier M."/>
            <person name="Klingl A."/>
            <person name="Woyke T."/>
            <person name="Ryan C.M."/>
            <person name="Banfield J.F."/>
        </authorList>
    </citation>
    <scope>NUCLEOTIDE SEQUENCE [LARGE SCALE GENOMIC DNA]</scope>
</reference>
<comment type="caution">
    <text evidence="4">The sequence shown here is derived from an EMBL/GenBank/DDBJ whole genome shotgun (WGS) entry which is preliminary data.</text>
</comment>
<dbReference type="Proteomes" id="UP000229894">
    <property type="component" value="Unassembled WGS sequence"/>
</dbReference>
<feature type="domain" description="SIS" evidence="3">
    <location>
        <begin position="60"/>
        <end position="192"/>
    </location>
</feature>
<dbReference type="AlphaFoldDB" id="A0A2M7BU01"/>
<dbReference type="PROSITE" id="PS51464">
    <property type="entry name" value="SIS"/>
    <property type="match status" value="1"/>
</dbReference>
<evidence type="ECO:0000256" key="2">
    <source>
        <dbReference type="ARBA" id="ARBA00023235"/>
    </source>
</evidence>
<evidence type="ECO:0000259" key="3">
    <source>
        <dbReference type="PROSITE" id="PS51464"/>
    </source>
</evidence>
<proteinExistence type="inferred from homology"/>
<dbReference type="InterPro" id="IPR046348">
    <property type="entry name" value="SIS_dom_sf"/>
</dbReference>
<dbReference type="GO" id="GO:0004347">
    <property type="term" value="F:glucose-6-phosphate isomerase activity"/>
    <property type="evidence" value="ECO:0007669"/>
    <property type="project" value="InterPro"/>
</dbReference>
<sequence length="363" mass="40779">MLSLLRLQPLVLPPSLFCQTTFYFQFMLSYSKKSVNSVDKSDMRRMLLNFPKQFKEGLDSAKNVKLKSKFSNVAVCGMGGSAWPAEILSTWLDWPIRVNRNYQLPASKKDLTIFSSYSGNTEEPLAAYQTALKKKLVMAAITSGGQLKELCRQNGTPLAEIPIGLVPRMATGYIFTALHSLLANSGLIKDKSSEILEMAKNLNPAGQENQGKGIAEKMKERIPIIYSSDKLKVLSYIWKIKFNETSKSPAFSHCLPELNHNELEGLAHEKECDFHDKPIFQCLILKDPADQPEIRKRMDLTAEILNESGLPAEIIDLTGQSLLEKIFSSILLADWASYYLAKAYGTDPLKTEVIERFKQKMGE</sequence>